<evidence type="ECO:0000313" key="3">
    <source>
        <dbReference type="Proteomes" id="UP000832041"/>
    </source>
</evidence>
<dbReference type="Gene3D" id="3.40.50.300">
    <property type="entry name" value="P-loop containing nucleotide triphosphate hydrolases"/>
    <property type="match status" value="1"/>
</dbReference>
<dbReference type="Proteomes" id="UP000832041">
    <property type="component" value="Chromosome"/>
</dbReference>
<feature type="region of interest" description="Disordered" evidence="1">
    <location>
        <begin position="201"/>
        <end position="223"/>
    </location>
</feature>
<evidence type="ECO:0000256" key="1">
    <source>
        <dbReference type="SAM" id="MobiDB-lite"/>
    </source>
</evidence>
<dbReference type="SUPFAM" id="SSF52540">
    <property type="entry name" value="P-loop containing nucleoside triphosphate hydrolases"/>
    <property type="match status" value="1"/>
</dbReference>
<organism evidence="2 3">
    <name type="scientific">Thermobifida alba</name>
    <name type="common">Thermomonospora alba</name>
    <dbReference type="NCBI Taxonomy" id="53522"/>
    <lineage>
        <taxon>Bacteria</taxon>
        <taxon>Bacillati</taxon>
        <taxon>Actinomycetota</taxon>
        <taxon>Actinomycetes</taxon>
        <taxon>Streptosporangiales</taxon>
        <taxon>Nocardiopsidaceae</taxon>
        <taxon>Thermobifida</taxon>
    </lineage>
</organism>
<gene>
    <name evidence="2" type="ORF">FOF52_17855</name>
</gene>
<proteinExistence type="predicted"/>
<dbReference type="PANTHER" id="PTHR47691">
    <property type="entry name" value="REGULATOR-RELATED"/>
    <property type="match status" value="1"/>
</dbReference>
<dbReference type="EMBL" id="CP051627">
    <property type="protein sequence ID" value="UPT22588.1"/>
    <property type="molecule type" value="Genomic_DNA"/>
</dbReference>
<name>A0ABY4L4I3_THEAE</name>
<dbReference type="InterPro" id="IPR027417">
    <property type="entry name" value="P-loop_NTPase"/>
</dbReference>
<dbReference type="RefSeq" id="WP_248591082.1">
    <property type="nucleotide sequence ID" value="NZ_BAABEB010000022.1"/>
</dbReference>
<evidence type="ECO:0008006" key="4">
    <source>
        <dbReference type="Google" id="ProtNLM"/>
    </source>
</evidence>
<dbReference type="PANTHER" id="PTHR47691:SF3">
    <property type="entry name" value="HTH-TYPE TRANSCRIPTIONAL REGULATOR RV0890C-RELATED"/>
    <property type="match status" value="1"/>
</dbReference>
<reference evidence="2 3" key="1">
    <citation type="submission" date="2020-04" db="EMBL/GenBank/DDBJ databases">
        <title>Thermobifida alba genome sequencing and assembly.</title>
        <authorList>
            <person name="Luzics S."/>
            <person name="Horvath B."/>
            <person name="Nagy I."/>
            <person name="Toth A."/>
            <person name="Nagy I."/>
            <person name="Kukolya J."/>
        </authorList>
    </citation>
    <scope>NUCLEOTIDE SEQUENCE [LARGE SCALE GENOMIC DNA]</scope>
    <source>
        <strain evidence="2 3">DSM 43795</strain>
    </source>
</reference>
<evidence type="ECO:0000313" key="2">
    <source>
        <dbReference type="EMBL" id="UPT22588.1"/>
    </source>
</evidence>
<accession>A0ABY4L4I3</accession>
<sequence length="223" mass="23013">MTDNEITGDAGAVVQAGVVHGGVHVGVPEPPGPPVPRQLPLAMRGFVNRQAQLAALDALAREADDPSEPVRPVTVSTIAEAPGGGKTALAVYWAHRERARYRDGDLYVDLRGYGPGPRVEAAQALETLLRGLDVAPDRIPADLDGRAAMYRSLLDGRRMLVLIDNAASADQVRPLLPASPHCLVIVTSRNSLPGLTAREGGAAAGAGRAHPGGVAGAAAADRG</sequence>
<keyword evidence="3" id="KW-1185">Reference proteome</keyword>
<protein>
    <recommendedName>
        <fullName evidence="4">NB-ARC domain-containing protein</fullName>
    </recommendedName>
</protein>